<evidence type="ECO:0000256" key="1">
    <source>
        <dbReference type="ARBA" id="ARBA00022553"/>
    </source>
</evidence>
<organism evidence="11">
    <name type="scientific">Araucaria cunninghamii</name>
    <name type="common">Hoop pine</name>
    <name type="synonym">Moreton Bay pine</name>
    <dbReference type="NCBI Taxonomy" id="56994"/>
    <lineage>
        <taxon>Eukaryota</taxon>
        <taxon>Viridiplantae</taxon>
        <taxon>Streptophyta</taxon>
        <taxon>Embryophyta</taxon>
        <taxon>Tracheophyta</taxon>
        <taxon>Spermatophyta</taxon>
        <taxon>Pinopsida</taxon>
        <taxon>Pinidae</taxon>
        <taxon>Conifers II</taxon>
        <taxon>Araucariales</taxon>
        <taxon>Araucariaceae</taxon>
        <taxon>Araucaria</taxon>
    </lineage>
</organism>
<dbReference type="GO" id="GO:0000160">
    <property type="term" value="P:phosphorelay signal transduction system"/>
    <property type="evidence" value="ECO:0007669"/>
    <property type="project" value="UniProtKB-KW"/>
</dbReference>
<sequence length="528" mass="58077">MSTARVDGSSSIMKKRKTQQHPAPQDQQIRKFSPKGLRVLVVDDNPIYLAALERMLHQCEYIVTICTGVSQAVSLLMENTERFDIVLSEVCLPEEGGFSLLEVAGVELDLPVILMSANGETRLVMRGIKNGACDYLIKPVRIEELRNIWQHVVRRHQQRRFHILDDFGDSSDGGRTVDSPGSGSTKRKEASENDTGQVIEDISGLKKARVHWTAQLHHQFVKAVNQLHIDKAVPKKILEIMKVQGLTRENVASHLQKYRLYLRRLNGLIPEPRPVASFQAAGDGRAGGSMQIRQGGRQEKDEHQILTPAAGAVKASSLGGAGSTDHSVRGGGGCIDKATLISLQQYRAYEQRRAADRAGLCNTDDRTQPDSKPGHGVPHDDGGGLTRKVARRKKNRPAVSKLDESSTVPQRLNSNSSGNNNNNNENNLSAKTEKADPEPALRHGMAELSQSSSPSFTDFTGKTNMAKEDQGPEKLSSWNDPEELFVNKFVHEYELAHLAAAAQDFIATTSAGADLLDYFVDEVFAQPK</sequence>
<dbReference type="InterPro" id="IPR011006">
    <property type="entry name" value="CheY-like_superfamily"/>
</dbReference>
<dbReference type="InterPro" id="IPR045279">
    <property type="entry name" value="ARR-like"/>
</dbReference>
<keyword evidence="2" id="KW-0902">Two-component regulatory system</keyword>
<dbReference type="InterPro" id="IPR017930">
    <property type="entry name" value="Myb_dom"/>
</dbReference>
<feature type="domain" description="Response regulatory" evidence="9">
    <location>
        <begin position="38"/>
        <end position="153"/>
    </location>
</feature>
<proteinExistence type="predicted"/>
<dbReference type="InterPro" id="IPR001005">
    <property type="entry name" value="SANT/Myb"/>
</dbReference>
<dbReference type="NCBIfam" id="TIGR01557">
    <property type="entry name" value="myb_SHAQKYF"/>
    <property type="match status" value="1"/>
</dbReference>
<dbReference type="AlphaFoldDB" id="A0A0D6R466"/>
<feature type="compositionally biased region" description="Low complexity" evidence="8">
    <location>
        <begin position="413"/>
        <end position="429"/>
    </location>
</feature>
<dbReference type="Pfam" id="PF00249">
    <property type="entry name" value="Myb_DNA-binding"/>
    <property type="match status" value="1"/>
</dbReference>
<feature type="compositionally biased region" description="Basic and acidic residues" evidence="8">
    <location>
        <begin position="431"/>
        <end position="445"/>
    </location>
</feature>
<dbReference type="GO" id="GO:0003677">
    <property type="term" value="F:DNA binding"/>
    <property type="evidence" value="ECO:0007669"/>
    <property type="project" value="InterPro"/>
</dbReference>
<evidence type="ECO:0000256" key="7">
    <source>
        <dbReference type="PROSITE-ProRule" id="PRU00169"/>
    </source>
</evidence>
<feature type="compositionally biased region" description="Polar residues" evidence="8">
    <location>
        <begin position="448"/>
        <end position="463"/>
    </location>
</feature>
<dbReference type="Pfam" id="PF00072">
    <property type="entry name" value="Response_reg"/>
    <property type="match status" value="1"/>
</dbReference>
<dbReference type="SMART" id="SM00448">
    <property type="entry name" value="REC"/>
    <property type="match status" value="1"/>
</dbReference>
<keyword evidence="6" id="KW-0539">Nucleus</keyword>
<evidence type="ECO:0008006" key="12">
    <source>
        <dbReference type="Google" id="ProtNLM"/>
    </source>
</evidence>
<evidence type="ECO:0000259" key="10">
    <source>
        <dbReference type="PROSITE" id="PS51294"/>
    </source>
</evidence>
<dbReference type="InterPro" id="IPR006447">
    <property type="entry name" value="Myb_dom_plants"/>
</dbReference>
<dbReference type="SUPFAM" id="SSF52172">
    <property type="entry name" value="CheY-like"/>
    <property type="match status" value="1"/>
</dbReference>
<dbReference type="InterPro" id="IPR001789">
    <property type="entry name" value="Sig_transdc_resp-reg_receiver"/>
</dbReference>
<dbReference type="SUPFAM" id="SSF46689">
    <property type="entry name" value="Homeodomain-like"/>
    <property type="match status" value="1"/>
</dbReference>
<dbReference type="EMBL" id="GCKF01035039">
    <property type="protein sequence ID" value="JAG97063.1"/>
    <property type="molecule type" value="Transcribed_RNA"/>
</dbReference>
<comment type="caution">
    <text evidence="7">Lacks conserved residue(s) required for the propagation of feature annotation.</text>
</comment>
<dbReference type="PANTHER" id="PTHR43874">
    <property type="entry name" value="TWO-COMPONENT RESPONSE REGULATOR"/>
    <property type="match status" value="1"/>
</dbReference>
<feature type="region of interest" description="Disordered" evidence="8">
    <location>
        <begin position="357"/>
        <end position="478"/>
    </location>
</feature>
<protein>
    <recommendedName>
        <fullName evidence="12">Two-component response regulator</fullName>
    </recommendedName>
</protein>
<feature type="region of interest" description="Disordered" evidence="8">
    <location>
        <begin position="312"/>
        <end position="331"/>
    </location>
</feature>
<evidence type="ECO:0000256" key="4">
    <source>
        <dbReference type="ARBA" id="ARBA00023159"/>
    </source>
</evidence>
<reference evidence="11" key="1">
    <citation type="submission" date="2015-03" db="EMBL/GenBank/DDBJ databases">
        <title>A transcriptome of Araucaria cunninghamii, an australian fine timber species.</title>
        <authorList>
            <person name="Jing Yi C.J.Y."/>
            <person name="Yin San L.Y.S."/>
            <person name="Abdul Karim S.S."/>
            <person name="Wan Azmi N.N."/>
            <person name="Hercus R.R."/>
            <person name="Croft L.L."/>
        </authorList>
    </citation>
    <scope>NUCLEOTIDE SEQUENCE</scope>
    <source>
        <strain evidence="11">MI0301</strain>
        <tissue evidence="11">Leaf</tissue>
    </source>
</reference>
<dbReference type="CDD" id="cd17584">
    <property type="entry name" value="REC_typeB_ARR-like"/>
    <property type="match status" value="1"/>
</dbReference>
<accession>A0A0D6R466</accession>
<dbReference type="GO" id="GO:0009736">
    <property type="term" value="P:cytokinin-activated signaling pathway"/>
    <property type="evidence" value="ECO:0007669"/>
    <property type="project" value="InterPro"/>
</dbReference>
<feature type="region of interest" description="Disordered" evidence="8">
    <location>
        <begin position="279"/>
        <end position="301"/>
    </location>
</feature>
<feature type="region of interest" description="Disordered" evidence="8">
    <location>
        <begin position="165"/>
        <end position="195"/>
    </location>
</feature>
<feature type="compositionally biased region" description="Basic and acidic residues" evidence="8">
    <location>
        <begin position="363"/>
        <end position="382"/>
    </location>
</feature>
<keyword evidence="1" id="KW-0597">Phosphoprotein</keyword>
<keyword evidence="3" id="KW-0805">Transcription regulation</keyword>
<keyword evidence="5" id="KW-0804">Transcription</keyword>
<feature type="domain" description="HTH myb-type" evidence="10">
    <location>
        <begin position="206"/>
        <end position="263"/>
    </location>
</feature>
<feature type="region of interest" description="Disordered" evidence="8">
    <location>
        <begin position="1"/>
        <end position="27"/>
    </location>
</feature>
<name>A0A0D6R466_ARACU</name>
<evidence type="ECO:0000256" key="6">
    <source>
        <dbReference type="ARBA" id="ARBA00023242"/>
    </source>
</evidence>
<feature type="compositionally biased region" description="Polar residues" evidence="8">
    <location>
        <begin position="1"/>
        <end position="12"/>
    </location>
</feature>
<dbReference type="Gene3D" id="1.10.10.60">
    <property type="entry name" value="Homeodomain-like"/>
    <property type="match status" value="1"/>
</dbReference>
<evidence type="ECO:0000256" key="5">
    <source>
        <dbReference type="ARBA" id="ARBA00023163"/>
    </source>
</evidence>
<dbReference type="PROSITE" id="PS51294">
    <property type="entry name" value="HTH_MYB"/>
    <property type="match status" value="1"/>
</dbReference>
<keyword evidence="4" id="KW-0010">Activator</keyword>
<dbReference type="InterPro" id="IPR009057">
    <property type="entry name" value="Homeodomain-like_sf"/>
</dbReference>
<evidence type="ECO:0000313" key="11">
    <source>
        <dbReference type="EMBL" id="JAG97063.1"/>
    </source>
</evidence>
<dbReference type="PROSITE" id="PS50110">
    <property type="entry name" value="RESPONSE_REGULATORY"/>
    <property type="match status" value="1"/>
</dbReference>
<evidence type="ECO:0000256" key="3">
    <source>
        <dbReference type="ARBA" id="ARBA00023015"/>
    </source>
</evidence>
<dbReference type="Gene3D" id="3.40.50.2300">
    <property type="match status" value="1"/>
</dbReference>
<evidence type="ECO:0000256" key="8">
    <source>
        <dbReference type="SAM" id="MobiDB-lite"/>
    </source>
</evidence>
<dbReference type="PANTHER" id="PTHR43874:SF67">
    <property type="entry name" value="TWO-COMPONENT RESPONSE REGULATOR ARR2"/>
    <property type="match status" value="1"/>
</dbReference>
<evidence type="ECO:0000259" key="9">
    <source>
        <dbReference type="PROSITE" id="PS50110"/>
    </source>
</evidence>
<evidence type="ECO:0000256" key="2">
    <source>
        <dbReference type="ARBA" id="ARBA00023012"/>
    </source>
</evidence>
<dbReference type="FunFam" id="1.10.10.60:FF:000007">
    <property type="entry name" value="Two-component response regulator"/>
    <property type="match status" value="1"/>
</dbReference>